<evidence type="ECO:0000256" key="4">
    <source>
        <dbReference type="ARBA" id="ARBA00022561"/>
    </source>
</evidence>
<dbReference type="InterPro" id="IPR013607">
    <property type="entry name" value="Phospholipase_A2-like"/>
</dbReference>
<dbReference type="EMBL" id="DQ813647">
    <property type="protein sequence ID" value="ABI16639.1"/>
    <property type="molecule type" value="Genomic_DNA"/>
</dbReference>
<evidence type="ECO:0000256" key="3">
    <source>
        <dbReference type="ARBA" id="ARBA00022431"/>
    </source>
</evidence>
<name>A9RAI0_9VIRU</name>
<proteinExistence type="evidence at protein level"/>
<evidence type="ECO:0000256" key="5">
    <source>
        <dbReference type="ARBA" id="ARBA00022844"/>
    </source>
</evidence>
<evidence type="ECO:0000259" key="7">
    <source>
        <dbReference type="Pfam" id="PF00740"/>
    </source>
</evidence>
<dbReference type="PDB" id="7L6A">
    <property type="method" value="EM"/>
    <property type="resolution" value="2.67 A"/>
    <property type="chains" value="1/2/3/4/5/6/7/8/A/B/C/D/E/F/G/H/I/J/K/L/M/N/O/P/Q/R/S/T/U/V=222-742"/>
</dbReference>
<comment type="subcellular location">
    <subcellularLocation>
        <location evidence="1">Virion</location>
    </subcellularLocation>
</comment>
<evidence type="ECO:0007829" key="11">
    <source>
        <dbReference type="PDB" id="7L6B"/>
    </source>
</evidence>
<dbReference type="SMR" id="A9RAI0"/>
<evidence type="ECO:0000313" key="9">
    <source>
        <dbReference type="EMBL" id="ABI16639.1"/>
    </source>
</evidence>
<dbReference type="Pfam" id="PF00740">
    <property type="entry name" value="VP1_2"/>
    <property type="match status" value="1"/>
</dbReference>
<dbReference type="GO" id="GO:0005198">
    <property type="term" value="F:structural molecule activity"/>
    <property type="evidence" value="ECO:0007669"/>
    <property type="project" value="InterPro"/>
</dbReference>
<evidence type="ECO:0000256" key="2">
    <source>
        <dbReference type="ARBA" id="ARBA00005398"/>
    </source>
</evidence>
<keyword evidence="3" id="KW-1140">T=1 icosahedral capsid protein</keyword>
<feature type="domain" description="Phospholipase A2-like" evidence="8">
    <location>
        <begin position="43"/>
        <end position="122"/>
    </location>
</feature>
<dbReference type="EMDB" id="EMD-23200"/>
<dbReference type="SUPFAM" id="SSF88645">
    <property type="entry name" value="ssDNA viruses"/>
    <property type="match status" value="1"/>
</dbReference>
<sequence length="742" mass="82195">MAADGYLPDWLEDNLSEGIREWWALKPGAPQPKANQQHQDNGRGLVLPGYKYLGPFNGLDKGEPVNEADAAALEHDKAYDKQLEQGDNPYLKYNHADAEFQQRLATDTSFGGNLGRAVFQAKKRILEPLGLVEEGVKTAPGKKRPLEKTPNRPTNPDSGKAPAKKKQKDGEPADSARRTLDFEDSGAGDGPPEGSSSGEMSHDAEMRAAPGGNAVEAGQGADGVGNASGDWHCDSTWSEGRVTTTSTRTWVLPTYNNHLYLRIGTTANSNTYNGFSTPWGYFDFNRFHCHFSPRDWQRLINNNWGLRPKSMRVKIFNIQVKEVTTSNGETTVANNLTSTVQIFADSTYELPYVMDAGQEGSFPPFPNDVFMVPQYGYCGVVTGKNQNQTDRNAFYCLEYFPSQMLRTGNNFEVSYQFEKVPFHSMYAHSQSLDRMMNPLLDQYLWHLQSTTTGNSLNQGTATTTYGKITTGDFAYYRKNWLPGACIKQQKFSKNANQNYKIPASGGDALLKYDTHTTLNGRWSNMAPGPPMATAGAGDSDFSNSQLIFAGPNPSGNTTTSSNNLLFTSEEEIATTNPRDTDMFGQIADNNQNATTAPHIANLDAMGIVPGMVWQNRDIYYQGPIWAKVPHTDGHFHPSPLMGGFGLKHPPPQIFIKNTPVPANPNTTFSAARINSFLTQYSTGQVAVQIDWEIQKEHSKRWNPEVQFTSNYGTQNSMLWAPDNAGNYHELRAIGSRFLTHHL</sequence>
<reference evidence="9" key="1">
    <citation type="journal article" date="2008" name="J. Virol.">
        <title>Adeno-associated virus type 12 (AAV12): a novel AAV serotype with sialic acid- and heparan sulfate proteoglycan-independent transduction activity.</title>
        <authorList>
            <person name="Schmidt M."/>
            <person name="Voutetakis A."/>
            <person name="Afione S."/>
            <person name="Zheng C."/>
            <person name="Mandikian D."/>
            <person name="Chiorini J.A."/>
        </authorList>
    </citation>
    <scope>NUCLEOTIDE SEQUENCE</scope>
</reference>
<feature type="domain" description="Coat protein VP1/VP2 Parvovirus" evidence="7">
    <location>
        <begin position="217"/>
        <end position="712"/>
    </location>
</feature>
<dbReference type="InterPro" id="IPR036952">
    <property type="entry name" value="VP1/VP2"/>
</dbReference>
<feature type="compositionally biased region" description="Low complexity" evidence="6">
    <location>
        <begin position="190"/>
        <end position="199"/>
    </location>
</feature>
<keyword evidence="4" id="KW-0167">Capsid protein</keyword>
<keyword evidence="5" id="KW-0946">Virion</keyword>
<feature type="compositionally biased region" description="Basic and acidic residues" evidence="6">
    <location>
        <begin position="168"/>
        <end position="181"/>
    </location>
</feature>
<evidence type="ECO:0000256" key="1">
    <source>
        <dbReference type="ARBA" id="ARBA00004328"/>
    </source>
</evidence>
<dbReference type="Pfam" id="PF08398">
    <property type="entry name" value="Phospholip_A2_4"/>
    <property type="match status" value="1"/>
</dbReference>
<protein>
    <submittedName>
        <fullName evidence="9">VP1</fullName>
    </submittedName>
</protein>
<organism evidence="9">
    <name type="scientific">Adeno-associated virus 12</name>
    <dbReference type="NCBI Taxonomy" id="235458"/>
    <lineage>
        <taxon>Viruses</taxon>
        <taxon>Monodnaviria</taxon>
        <taxon>Shotokuvirae</taxon>
        <taxon>Cossaviricota</taxon>
        <taxon>Quintoviricetes</taxon>
        <taxon>Piccovirales</taxon>
        <taxon>Parvoviridae</taxon>
        <taxon>Parvovirinae</taxon>
        <taxon>Dependoparvovirus</taxon>
        <taxon>Dependoparvovirus primate1</taxon>
    </lineage>
</organism>
<reference evidence="10 11" key="2">
    <citation type="journal article" date="2021" name="Viruses">
        <title>Completion of the AAV Structural Atlas: Serotype Capsid Structures Reveals Clade-Specific Features.</title>
        <authorList>
            <person name="Mietzsch M."/>
            <person name="Jose A."/>
            <person name="Chipman P."/>
            <person name="Bhattacharya N."/>
            <person name="Daneshparvar N."/>
            <person name="McKenna R."/>
            <person name="Agbandje-McKenna M."/>
        </authorList>
    </citation>
    <scope>STRUCTURE BY ELECTRON MICROSCOPY (2.54 ANGSTROMS) OF 222-742</scope>
</reference>
<dbReference type="InterPro" id="IPR016184">
    <property type="entry name" value="Capsid/spike_ssDNA_virus"/>
</dbReference>
<evidence type="ECO:0000259" key="8">
    <source>
        <dbReference type="Pfam" id="PF08398"/>
    </source>
</evidence>
<evidence type="ECO:0007829" key="10">
    <source>
        <dbReference type="PDB" id="7L6A"/>
    </source>
</evidence>
<dbReference type="PDB" id="7L6B">
    <property type="method" value="EM"/>
    <property type="resolution" value="2.54 A"/>
    <property type="chains" value="1/2/3/4/5/6/7/8/A/B/C/D/E/F/G/H/I/J/K/L/M/N/O/P/Q/R/S/T/U/V=222-742"/>
</dbReference>
<comment type="similarity">
    <text evidence="2">Belongs to the parvoviridae capsid protein family.</text>
</comment>
<dbReference type="EMDB" id="EMD-23201"/>
<feature type="region of interest" description="Disordered" evidence="6">
    <location>
        <begin position="136"/>
        <end position="204"/>
    </location>
</feature>
<keyword evidence="10 11" id="KW-0002">3D-structure</keyword>
<dbReference type="GO" id="GO:0039615">
    <property type="term" value="C:T=1 icosahedral viral capsid"/>
    <property type="evidence" value="ECO:0007669"/>
    <property type="project" value="UniProtKB-KW"/>
</dbReference>
<accession>A9RAI0</accession>
<evidence type="ECO:0000256" key="6">
    <source>
        <dbReference type="SAM" id="MobiDB-lite"/>
    </source>
</evidence>
<dbReference type="InterPro" id="IPR001403">
    <property type="entry name" value="Parvovirus_coat"/>
</dbReference>
<dbReference type="Gene3D" id="2.170.30.10">
    <property type="entry name" value="Parvovirus coat protein VP1/VP2"/>
    <property type="match status" value="1"/>
</dbReference>